<reference evidence="1 2" key="1">
    <citation type="submission" date="2017-11" db="EMBL/GenBank/DDBJ databases">
        <title>Animal gut microbial communities from fecal samples from Wisconsin, USA.</title>
        <authorList>
            <person name="Neumann A."/>
        </authorList>
    </citation>
    <scope>NUCLEOTIDE SEQUENCE [LARGE SCALE GENOMIC DNA]</scope>
    <source>
        <strain evidence="1 2">UWS3</strain>
    </source>
</reference>
<accession>A0A2M9A7B7</accession>
<evidence type="ECO:0000313" key="1">
    <source>
        <dbReference type="EMBL" id="PJJ41604.1"/>
    </source>
</evidence>
<gene>
    <name evidence="1" type="ORF">BGX16_1589</name>
</gene>
<keyword evidence="2" id="KW-1185">Reference proteome</keyword>
<dbReference type="Proteomes" id="UP000231134">
    <property type="component" value="Unassembled WGS sequence"/>
</dbReference>
<sequence>MLGGARDTVIKKVLQEHPAVKRLGTIHEFSLNTNEHTCDLNIGLVGEPYPLRFSAEYTITKTPEGADFRISKIHCEKPWIEEILKMIFEAKGNSIHLPITGLAAKLVLTFL</sequence>
<proteinExistence type="predicted"/>
<dbReference type="AlphaFoldDB" id="A0A2M9A7B7"/>
<dbReference type="EMBL" id="PGEX01000001">
    <property type="protein sequence ID" value="PJJ41604.1"/>
    <property type="molecule type" value="Genomic_DNA"/>
</dbReference>
<protein>
    <submittedName>
        <fullName evidence="1">Uncharacterized protein</fullName>
    </submittedName>
</protein>
<comment type="caution">
    <text evidence="1">The sequence shown here is derived from an EMBL/GenBank/DDBJ whole genome shotgun (WGS) entry which is preliminary data.</text>
</comment>
<name>A0A2M9A7B7_9BACT</name>
<evidence type="ECO:0000313" key="2">
    <source>
        <dbReference type="Proteomes" id="UP000231134"/>
    </source>
</evidence>
<dbReference type="RefSeq" id="WP_100425557.1">
    <property type="nucleotide sequence ID" value="NZ_JAQXKX010000001.1"/>
</dbReference>
<organism evidence="1 2">
    <name type="scientific">Hallerella succinigenes</name>
    <dbReference type="NCBI Taxonomy" id="1896222"/>
    <lineage>
        <taxon>Bacteria</taxon>
        <taxon>Pseudomonadati</taxon>
        <taxon>Fibrobacterota</taxon>
        <taxon>Fibrobacteria</taxon>
        <taxon>Fibrobacterales</taxon>
        <taxon>Fibrobacteraceae</taxon>
        <taxon>Hallerella</taxon>
    </lineage>
</organism>